<evidence type="ECO:0000313" key="1">
    <source>
        <dbReference type="EMBL" id="MBP3955490.1"/>
    </source>
</evidence>
<evidence type="ECO:0000313" key="2">
    <source>
        <dbReference type="Proteomes" id="UP000676565"/>
    </source>
</evidence>
<protein>
    <submittedName>
        <fullName evidence="1">Uncharacterized protein</fullName>
    </submittedName>
</protein>
<accession>A0ABS5BQA3</accession>
<sequence>MARRPFDPFVHIPSPEAVREKLEETRELVRRLRVLLTVSVRVHEQPQQPPKQKAVPHAR</sequence>
<name>A0ABS5BQA3_9BACT</name>
<dbReference type="EMBL" id="JAGKQQ010000001">
    <property type="protein sequence ID" value="MBP3955490.1"/>
    <property type="molecule type" value="Genomic_DNA"/>
</dbReference>
<gene>
    <name evidence="1" type="ORF">J8F10_09370</name>
</gene>
<organism evidence="1 2">
    <name type="scientific">Gemmata palustris</name>
    <dbReference type="NCBI Taxonomy" id="2822762"/>
    <lineage>
        <taxon>Bacteria</taxon>
        <taxon>Pseudomonadati</taxon>
        <taxon>Planctomycetota</taxon>
        <taxon>Planctomycetia</taxon>
        <taxon>Gemmatales</taxon>
        <taxon>Gemmataceae</taxon>
        <taxon>Gemmata</taxon>
    </lineage>
</organism>
<reference evidence="1 2" key="1">
    <citation type="submission" date="2021-04" db="EMBL/GenBank/DDBJ databases">
        <authorList>
            <person name="Ivanova A."/>
        </authorList>
    </citation>
    <scope>NUCLEOTIDE SEQUENCE [LARGE SCALE GENOMIC DNA]</scope>
    <source>
        <strain evidence="1 2">G18</strain>
    </source>
</reference>
<proteinExistence type="predicted"/>
<dbReference type="Proteomes" id="UP000676565">
    <property type="component" value="Unassembled WGS sequence"/>
</dbReference>
<comment type="caution">
    <text evidence="1">The sequence shown here is derived from an EMBL/GenBank/DDBJ whole genome shotgun (WGS) entry which is preliminary data.</text>
</comment>
<dbReference type="RefSeq" id="WP_210653567.1">
    <property type="nucleotide sequence ID" value="NZ_JAGKQQ010000001.1"/>
</dbReference>
<keyword evidence="2" id="KW-1185">Reference proteome</keyword>